<accession>A0ABW5SI77</accession>
<evidence type="ECO:0000313" key="1">
    <source>
        <dbReference type="EMBL" id="MFD2699421.1"/>
    </source>
</evidence>
<reference evidence="2" key="1">
    <citation type="journal article" date="2019" name="Int. J. Syst. Evol. Microbiol.">
        <title>The Global Catalogue of Microorganisms (GCM) 10K type strain sequencing project: providing services to taxonomists for standard genome sequencing and annotation.</title>
        <authorList>
            <consortium name="The Broad Institute Genomics Platform"/>
            <consortium name="The Broad Institute Genome Sequencing Center for Infectious Disease"/>
            <person name="Wu L."/>
            <person name="Ma J."/>
        </authorList>
    </citation>
    <scope>NUCLEOTIDE SEQUENCE [LARGE SCALE GENOMIC DNA]</scope>
    <source>
        <strain evidence="2">KCTC 33849</strain>
    </source>
</reference>
<proteinExistence type="predicted"/>
<dbReference type="Proteomes" id="UP001597540">
    <property type="component" value="Unassembled WGS sequence"/>
</dbReference>
<dbReference type="Gene3D" id="2.60.120.260">
    <property type="entry name" value="Galactose-binding domain-like"/>
    <property type="match status" value="1"/>
</dbReference>
<organism evidence="1 2">
    <name type="scientific">Paenibacillus shunpengii</name>
    <dbReference type="NCBI Taxonomy" id="2054424"/>
    <lineage>
        <taxon>Bacteria</taxon>
        <taxon>Bacillati</taxon>
        <taxon>Bacillota</taxon>
        <taxon>Bacilli</taxon>
        <taxon>Bacillales</taxon>
        <taxon>Paenibacillaceae</taxon>
        <taxon>Paenibacillus</taxon>
    </lineage>
</organism>
<gene>
    <name evidence="1" type="ORF">ACFSVM_02965</name>
</gene>
<sequence length="83" mass="9119">MGPNRGKVNIYIDGQLVTDSPIDLYSSKYKYRSTIFESDILALGEHTIRVVNAGEKNAQSSGTYVSIDAFLVVGASDDEFKIE</sequence>
<comment type="caution">
    <text evidence="1">The sequence shown here is derived from an EMBL/GenBank/DDBJ whole genome shotgun (WGS) entry which is preliminary data.</text>
</comment>
<name>A0ABW5SI77_9BACL</name>
<keyword evidence="2" id="KW-1185">Reference proteome</keyword>
<dbReference type="RefSeq" id="WP_143042134.1">
    <property type="nucleotide sequence ID" value="NZ_JBHUMJ010000002.1"/>
</dbReference>
<dbReference type="EMBL" id="JBHUMJ010000002">
    <property type="protein sequence ID" value="MFD2699421.1"/>
    <property type="molecule type" value="Genomic_DNA"/>
</dbReference>
<evidence type="ECO:0000313" key="2">
    <source>
        <dbReference type="Proteomes" id="UP001597540"/>
    </source>
</evidence>
<protein>
    <recommendedName>
        <fullName evidence="3">DUF4397 domain-containing protein</fullName>
    </recommendedName>
</protein>
<evidence type="ECO:0008006" key="3">
    <source>
        <dbReference type="Google" id="ProtNLM"/>
    </source>
</evidence>